<evidence type="ECO:0000313" key="2">
    <source>
        <dbReference type="EMBL" id="KAH6824190.1"/>
    </source>
</evidence>
<reference evidence="2 3" key="1">
    <citation type="journal article" date="2021" name="Nat. Commun.">
        <title>Incipient diploidization of the medicinal plant Perilla within 10,000 years.</title>
        <authorList>
            <person name="Zhang Y."/>
            <person name="Shen Q."/>
            <person name="Leng L."/>
            <person name="Zhang D."/>
            <person name="Chen S."/>
            <person name="Shi Y."/>
            <person name="Ning Z."/>
            <person name="Chen S."/>
        </authorList>
    </citation>
    <scope>NUCLEOTIDE SEQUENCE [LARGE SCALE GENOMIC DNA]</scope>
    <source>
        <strain evidence="3">cv. PC099</strain>
    </source>
</reference>
<dbReference type="Proteomes" id="UP001190926">
    <property type="component" value="Unassembled WGS sequence"/>
</dbReference>
<comment type="caution">
    <text evidence="2">The sequence shown here is derived from an EMBL/GenBank/DDBJ whole genome shotgun (WGS) entry which is preliminary data.</text>
</comment>
<accession>A0AAD4IZV4</accession>
<organism evidence="2 3">
    <name type="scientific">Perilla frutescens var. hirtella</name>
    <name type="common">Perilla citriodora</name>
    <name type="synonym">Perilla setoyensis</name>
    <dbReference type="NCBI Taxonomy" id="608512"/>
    <lineage>
        <taxon>Eukaryota</taxon>
        <taxon>Viridiplantae</taxon>
        <taxon>Streptophyta</taxon>
        <taxon>Embryophyta</taxon>
        <taxon>Tracheophyta</taxon>
        <taxon>Spermatophyta</taxon>
        <taxon>Magnoliopsida</taxon>
        <taxon>eudicotyledons</taxon>
        <taxon>Gunneridae</taxon>
        <taxon>Pentapetalae</taxon>
        <taxon>asterids</taxon>
        <taxon>lamiids</taxon>
        <taxon>Lamiales</taxon>
        <taxon>Lamiaceae</taxon>
        <taxon>Nepetoideae</taxon>
        <taxon>Elsholtzieae</taxon>
        <taxon>Perilla</taxon>
    </lineage>
</organism>
<feature type="region of interest" description="Disordered" evidence="1">
    <location>
        <begin position="162"/>
        <end position="189"/>
    </location>
</feature>
<proteinExistence type="predicted"/>
<protein>
    <submittedName>
        <fullName evidence="2">Uncharacterized protein</fullName>
    </submittedName>
</protein>
<gene>
    <name evidence="2" type="ORF">C2S53_011701</name>
</gene>
<sequence length="189" mass="20616">MFEQLSSNLWPPFEIFSSNHPSRPGLEGRESVHLVPSDVAIVTATTMKWLHLRFVLRLLGHCDWQCWGRRIELWCREPVSEIVSLSSLNSHPTTAPPHRSRRPPLFISPSLPPSSVAGAALPSLSSLDFAGRRGATYLSRLRWSTSINHSSILAVSDYSLASSTSPASPAPTSPDHLSQVSTSGLGTLP</sequence>
<evidence type="ECO:0000313" key="3">
    <source>
        <dbReference type="Proteomes" id="UP001190926"/>
    </source>
</evidence>
<dbReference type="EMBL" id="SDAM02000476">
    <property type="protein sequence ID" value="KAH6824190.1"/>
    <property type="molecule type" value="Genomic_DNA"/>
</dbReference>
<feature type="compositionally biased region" description="Polar residues" evidence="1">
    <location>
        <begin position="175"/>
        <end position="189"/>
    </location>
</feature>
<feature type="region of interest" description="Disordered" evidence="1">
    <location>
        <begin position="87"/>
        <end position="106"/>
    </location>
</feature>
<name>A0AAD4IZV4_PERFH</name>
<evidence type="ECO:0000256" key="1">
    <source>
        <dbReference type="SAM" id="MobiDB-lite"/>
    </source>
</evidence>
<dbReference type="AlphaFoldDB" id="A0AAD4IZV4"/>
<keyword evidence="3" id="KW-1185">Reference proteome</keyword>